<dbReference type="Gene3D" id="3.30.710.10">
    <property type="entry name" value="Potassium Channel Kv1.1, Chain A"/>
    <property type="match status" value="1"/>
</dbReference>
<gene>
    <name evidence="1" type="ORF">CPB83DRAFT_840231</name>
</gene>
<name>A0A9P6E5C7_9AGAR</name>
<keyword evidence="2" id="KW-1185">Reference proteome</keyword>
<dbReference type="InterPro" id="IPR011333">
    <property type="entry name" value="SKP1/BTB/POZ_sf"/>
</dbReference>
<dbReference type="Proteomes" id="UP000807306">
    <property type="component" value="Unassembled WGS sequence"/>
</dbReference>
<sequence length="278" mass="31501">MELESTTTRNIPNDGAAVRERHGRYYIELVVFEVENTLFRVQKSGFLRSNPNFFDLVRPNDLLAGAEDGSNPIRLGDVTVQAFEGLLLVLYPIEDVTPSYEEWIGALDLSTRCNLTDIRTKAINALSVLNENANSATEVIKLAKKYAIKSWLQKSYVNLIQRQDLKLEDLVGSLDSDTIMRIFATQAYLYRVPDIPWRSCTNCSNGHGFRHCNFCCLNTTQEPCDNCRQEVGYETCAHFCKNPTSTRPKRKALEERGLVEAEVRTVFSAEFLAMPVET</sequence>
<dbReference type="EMBL" id="MU157934">
    <property type="protein sequence ID" value="KAF9522795.1"/>
    <property type="molecule type" value="Genomic_DNA"/>
</dbReference>
<evidence type="ECO:0008006" key="3">
    <source>
        <dbReference type="Google" id="ProtNLM"/>
    </source>
</evidence>
<dbReference type="AlphaFoldDB" id="A0A9P6E5C7"/>
<evidence type="ECO:0000313" key="2">
    <source>
        <dbReference type="Proteomes" id="UP000807306"/>
    </source>
</evidence>
<comment type="caution">
    <text evidence="1">The sequence shown here is derived from an EMBL/GenBank/DDBJ whole genome shotgun (WGS) entry which is preliminary data.</text>
</comment>
<organism evidence="1 2">
    <name type="scientific">Crepidotus variabilis</name>
    <dbReference type="NCBI Taxonomy" id="179855"/>
    <lineage>
        <taxon>Eukaryota</taxon>
        <taxon>Fungi</taxon>
        <taxon>Dikarya</taxon>
        <taxon>Basidiomycota</taxon>
        <taxon>Agaricomycotina</taxon>
        <taxon>Agaricomycetes</taxon>
        <taxon>Agaricomycetidae</taxon>
        <taxon>Agaricales</taxon>
        <taxon>Agaricineae</taxon>
        <taxon>Crepidotaceae</taxon>
        <taxon>Crepidotus</taxon>
    </lineage>
</organism>
<accession>A0A9P6E5C7</accession>
<dbReference type="OrthoDB" id="3193844at2759"/>
<proteinExistence type="predicted"/>
<reference evidence="1" key="1">
    <citation type="submission" date="2020-11" db="EMBL/GenBank/DDBJ databases">
        <authorList>
            <consortium name="DOE Joint Genome Institute"/>
            <person name="Ahrendt S."/>
            <person name="Riley R."/>
            <person name="Andreopoulos W."/>
            <person name="Labutti K."/>
            <person name="Pangilinan J."/>
            <person name="Ruiz-Duenas F.J."/>
            <person name="Barrasa J.M."/>
            <person name="Sanchez-Garcia M."/>
            <person name="Camarero S."/>
            <person name="Miyauchi S."/>
            <person name="Serrano A."/>
            <person name="Linde D."/>
            <person name="Babiker R."/>
            <person name="Drula E."/>
            <person name="Ayuso-Fernandez I."/>
            <person name="Pacheco R."/>
            <person name="Padilla G."/>
            <person name="Ferreira P."/>
            <person name="Barriuso J."/>
            <person name="Kellner H."/>
            <person name="Castanera R."/>
            <person name="Alfaro M."/>
            <person name="Ramirez L."/>
            <person name="Pisabarro A.G."/>
            <person name="Kuo A."/>
            <person name="Tritt A."/>
            <person name="Lipzen A."/>
            <person name="He G."/>
            <person name="Yan M."/>
            <person name="Ng V."/>
            <person name="Cullen D."/>
            <person name="Martin F."/>
            <person name="Rosso M.-N."/>
            <person name="Henrissat B."/>
            <person name="Hibbett D."/>
            <person name="Martinez A.T."/>
            <person name="Grigoriev I.V."/>
        </authorList>
    </citation>
    <scope>NUCLEOTIDE SEQUENCE</scope>
    <source>
        <strain evidence="1">CBS 506.95</strain>
    </source>
</reference>
<protein>
    <recommendedName>
        <fullName evidence="3">BTB domain-containing protein</fullName>
    </recommendedName>
</protein>
<evidence type="ECO:0000313" key="1">
    <source>
        <dbReference type="EMBL" id="KAF9522795.1"/>
    </source>
</evidence>